<reference evidence="3" key="1">
    <citation type="journal article" date="2015" name="Nat. Plants">
        <title>Genome expansion of Arabis alpina linked with retrotransposition and reduced symmetric DNA methylation.</title>
        <authorList>
            <person name="Willing E.M."/>
            <person name="Rawat V."/>
            <person name="Mandakova T."/>
            <person name="Maumus F."/>
            <person name="James G.V."/>
            <person name="Nordstroem K.J."/>
            <person name="Becker C."/>
            <person name="Warthmann N."/>
            <person name="Chica C."/>
            <person name="Szarzynska B."/>
            <person name="Zytnicki M."/>
            <person name="Albani M.C."/>
            <person name="Kiefer C."/>
            <person name="Bergonzi S."/>
            <person name="Castaings L."/>
            <person name="Mateos J.L."/>
            <person name="Berns M.C."/>
            <person name="Bujdoso N."/>
            <person name="Piofczyk T."/>
            <person name="de Lorenzo L."/>
            <person name="Barrero-Sicilia C."/>
            <person name="Mateos I."/>
            <person name="Piednoel M."/>
            <person name="Hagmann J."/>
            <person name="Chen-Min-Tao R."/>
            <person name="Iglesias-Fernandez R."/>
            <person name="Schuster S.C."/>
            <person name="Alonso-Blanco C."/>
            <person name="Roudier F."/>
            <person name="Carbonero P."/>
            <person name="Paz-Ares J."/>
            <person name="Davis S.J."/>
            <person name="Pecinka A."/>
            <person name="Quesneville H."/>
            <person name="Colot V."/>
            <person name="Lysak M.A."/>
            <person name="Weigel D."/>
            <person name="Coupland G."/>
            <person name="Schneeberger K."/>
        </authorList>
    </citation>
    <scope>NUCLEOTIDE SEQUENCE [LARGE SCALE GENOMIC DNA]</scope>
    <source>
        <strain evidence="3">cv. Pajares</strain>
    </source>
</reference>
<feature type="compositionally biased region" description="Basic and acidic residues" evidence="1">
    <location>
        <begin position="9"/>
        <end position="21"/>
    </location>
</feature>
<dbReference type="EMBL" id="CM002871">
    <property type="protein sequence ID" value="KFK39270.1"/>
    <property type="molecule type" value="Genomic_DNA"/>
</dbReference>
<evidence type="ECO:0000313" key="3">
    <source>
        <dbReference type="Proteomes" id="UP000029120"/>
    </source>
</evidence>
<gene>
    <name evidence="2" type="ordered locus">AALP_Aa3g222600</name>
</gene>
<protein>
    <submittedName>
        <fullName evidence="2">Uncharacterized protein</fullName>
    </submittedName>
</protein>
<sequence>MATLSLQENHNKDDPIAKDQSHSSIIQKDNPTKRNRLTTLETNLKKSTNFDKLGKITLPRKQSSSTTSHQTEIRNPLTDKPKLVER</sequence>
<keyword evidence="3" id="KW-1185">Reference proteome</keyword>
<dbReference type="Proteomes" id="UP000029120">
    <property type="component" value="Chromosome 3"/>
</dbReference>
<accession>A0A087HAW8</accession>
<evidence type="ECO:0000256" key="1">
    <source>
        <dbReference type="SAM" id="MobiDB-lite"/>
    </source>
</evidence>
<organism evidence="2 3">
    <name type="scientific">Arabis alpina</name>
    <name type="common">Alpine rock-cress</name>
    <dbReference type="NCBI Taxonomy" id="50452"/>
    <lineage>
        <taxon>Eukaryota</taxon>
        <taxon>Viridiplantae</taxon>
        <taxon>Streptophyta</taxon>
        <taxon>Embryophyta</taxon>
        <taxon>Tracheophyta</taxon>
        <taxon>Spermatophyta</taxon>
        <taxon>Magnoliopsida</taxon>
        <taxon>eudicotyledons</taxon>
        <taxon>Gunneridae</taxon>
        <taxon>Pentapetalae</taxon>
        <taxon>rosids</taxon>
        <taxon>malvids</taxon>
        <taxon>Brassicales</taxon>
        <taxon>Brassicaceae</taxon>
        <taxon>Arabideae</taxon>
        <taxon>Arabis</taxon>
    </lineage>
</organism>
<proteinExistence type="predicted"/>
<feature type="compositionally biased region" description="Polar residues" evidence="1">
    <location>
        <begin position="60"/>
        <end position="70"/>
    </location>
</feature>
<feature type="region of interest" description="Disordered" evidence="1">
    <location>
        <begin position="1"/>
        <end position="86"/>
    </location>
</feature>
<dbReference type="Gramene" id="KFK39270">
    <property type="protein sequence ID" value="KFK39270"/>
    <property type="gene ID" value="AALP_AA3G222600"/>
</dbReference>
<dbReference type="AlphaFoldDB" id="A0A087HAW8"/>
<name>A0A087HAW8_ARAAL</name>
<feature type="compositionally biased region" description="Polar residues" evidence="1">
    <location>
        <begin position="37"/>
        <end position="47"/>
    </location>
</feature>
<evidence type="ECO:0000313" key="2">
    <source>
        <dbReference type="EMBL" id="KFK39270.1"/>
    </source>
</evidence>
<feature type="compositionally biased region" description="Basic and acidic residues" evidence="1">
    <location>
        <begin position="77"/>
        <end position="86"/>
    </location>
</feature>